<evidence type="ECO:0000313" key="3">
    <source>
        <dbReference type="WBParaSite" id="SSLN_0001780301-mRNA-1"/>
    </source>
</evidence>
<organism evidence="3">
    <name type="scientific">Schistocephalus solidus</name>
    <name type="common">Tapeworm</name>
    <dbReference type="NCBI Taxonomy" id="70667"/>
    <lineage>
        <taxon>Eukaryota</taxon>
        <taxon>Metazoa</taxon>
        <taxon>Spiralia</taxon>
        <taxon>Lophotrochozoa</taxon>
        <taxon>Platyhelminthes</taxon>
        <taxon>Cestoda</taxon>
        <taxon>Eucestoda</taxon>
        <taxon>Diphyllobothriidea</taxon>
        <taxon>Diphyllobothriidae</taxon>
        <taxon>Schistocephalus</taxon>
    </lineage>
</organism>
<dbReference type="EMBL" id="UYSU01042052">
    <property type="protein sequence ID" value="VDM03536.1"/>
    <property type="molecule type" value="Genomic_DNA"/>
</dbReference>
<evidence type="ECO:0000313" key="1">
    <source>
        <dbReference type="EMBL" id="VDM03536.1"/>
    </source>
</evidence>
<proteinExistence type="predicted"/>
<dbReference type="WBParaSite" id="SSLN_0001780301-mRNA-1">
    <property type="protein sequence ID" value="SSLN_0001780301-mRNA-1"/>
    <property type="gene ID" value="SSLN_0001780301"/>
</dbReference>
<evidence type="ECO:0000313" key="2">
    <source>
        <dbReference type="Proteomes" id="UP000275846"/>
    </source>
</evidence>
<accession>A0A183TL02</accession>
<gene>
    <name evidence="1" type="ORF">SSLN_LOCUS17150</name>
</gene>
<keyword evidence="2" id="KW-1185">Reference proteome</keyword>
<reference evidence="1 2" key="2">
    <citation type="submission" date="2018-11" db="EMBL/GenBank/DDBJ databases">
        <authorList>
            <consortium name="Pathogen Informatics"/>
        </authorList>
    </citation>
    <scope>NUCLEOTIDE SEQUENCE [LARGE SCALE GENOMIC DNA]</scope>
    <source>
        <strain evidence="1 2">NST_G2</strain>
    </source>
</reference>
<dbReference type="AlphaFoldDB" id="A0A183TL02"/>
<sequence length="246" mass="26708">MALPLRGIQARCGGTPRVGSGRASHLRLLPPPALLTVMTPGSGGGGGESAVAAAQGYYHFKLIHTQVTVSAPPFCGAYGGPRRTTTVELTCVCGDDARLLEELERLATRPNILNAGDFNAPHTDWSSTYTLSSELAIDGRLLRMTLKLFLTQLECAKANGLTFLTLSSGHSRTVSMRNQVYIQLPPKSKWTRCLIMGLLGAFYQMKAETTDIEGESEFSGNAIMDWERFRDKLQRLSAIHCPHGQG</sequence>
<reference evidence="3" key="1">
    <citation type="submission" date="2016-06" db="UniProtKB">
        <authorList>
            <consortium name="WormBaseParasite"/>
        </authorList>
    </citation>
    <scope>IDENTIFICATION</scope>
</reference>
<protein>
    <submittedName>
        <fullName evidence="3">Endo/exonuclease/phosphatase domain-containing protein</fullName>
    </submittedName>
</protein>
<dbReference type="Proteomes" id="UP000275846">
    <property type="component" value="Unassembled WGS sequence"/>
</dbReference>
<name>A0A183TL02_SCHSO</name>